<feature type="region of interest" description="Disordered" evidence="1">
    <location>
        <begin position="107"/>
        <end position="161"/>
    </location>
</feature>
<evidence type="ECO:0000256" key="1">
    <source>
        <dbReference type="SAM" id="MobiDB-lite"/>
    </source>
</evidence>
<accession>A0A550BT52</accession>
<dbReference type="AlphaFoldDB" id="A0A550BT52"/>
<feature type="compositionally biased region" description="Basic residues" evidence="1">
    <location>
        <begin position="53"/>
        <end position="63"/>
    </location>
</feature>
<evidence type="ECO:0000313" key="2">
    <source>
        <dbReference type="EMBL" id="TRM55713.1"/>
    </source>
</evidence>
<comment type="caution">
    <text evidence="2">The sequence shown here is derived from an EMBL/GenBank/DDBJ whole genome shotgun (WGS) entry which is preliminary data.</text>
</comment>
<proteinExistence type="predicted"/>
<reference evidence="2 3" key="1">
    <citation type="journal article" date="2019" name="New Phytol.">
        <title>Comparative genomics reveals unique wood-decay strategies and fruiting body development in the Schizophyllaceae.</title>
        <authorList>
            <person name="Almasi E."/>
            <person name="Sahu N."/>
            <person name="Krizsan K."/>
            <person name="Balint B."/>
            <person name="Kovacs G.M."/>
            <person name="Kiss B."/>
            <person name="Cseklye J."/>
            <person name="Drula E."/>
            <person name="Henrissat B."/>
            <person name="Nagy I."/>
            <person name="Chovatia M."/>
            <person name="Adam C."/>
            <person name="LaButti K."/>
            <person name="Lipzen A."/>
            <person name="Riley R."/>
            <person name="Grigoriev I.V."/>
            <person name="Nagy L.G."/>
        </authorList>
    </citation>
    <scope>NUCLEOTIDE SEQUENCE [LARGE SCALE GENOMIC DNA]</scope>
    <source>
        <strain evidence="2 3">NL-1724</strain>
    </source>
</reference>
<dbReference type="EMBL" id="VDMD01000099">
    <property type="protein sequence ID" value="TRM55713.1"/>
    <property type="molecule type" value="Genomic_DNA"/>
</dbReference>
<evidence type="ECO:0000313" key="3">
    <source>
        <dbReference type="Proteomes" id="UP000320762"/>
    </source>
</evidence>
<feature type="compositionally biased region" description="Low complexity" evidence="1">
    <location>
        <begin position="109"/>
        <end position="145"/>
    </location>
</feature>
<dbReference type="Proteomes" id="UP000320762">
    <property type="component" value="Unassembled WGS sequence"/>
</dbReference>
<name>A0A550BT52_9AGAR</name>
<gene>
    <name evidence="2" type="ORF">BD626DRAFT_280498</name>
</gene>
<protein>
    <submittedName>
        <fullName evidence="2">Uncharacterized protein</fullName>
    </submittedName>
</protein>
<keyword evidence="3" id="KW-1185">Reference proteome</keyword>
<feature type="region of interest" description="Disordered" evidence="1">
    <location>
        <begin position="30"/>
        <end position="77"/>
    </location>
</feature>
<organism evidence="2 3">
    <name type="scientific">Schizophyllum amplum</name>
    <dbReference type="NCBI Taxonomy" id="97359"/>
    <lineage>
        <taxon>Eukaryota</taxon>
        <taxon>Fungi</taxon>
        <taxon>Dikarya</taxon>
        <taxon>Basidiomycota</taxon>
        <taxon>Agaricomycotina</taxon>
        <taxon>Agaricomycetes</taxon>
        <taxon>Agaricomycetidae</taxon>
        <taxon>Agaricales</taxon>
        <taxon>Schizophyllaceae</taxon>
        <taxon>Schizophyllum</taxon>
    </lineage>
</organism>
<sequence>MEAFMHRDLSVVLPDSVQLAVGPIVRRVGQTLPSGAPSNPPARHASSDPARRANSRRRTHRASPCRARESPRRARASPVELGQALVEFVLVLVEFVLEYATGLLDHAADSSSNTPLNSSNTLLDSSNTLLDSSNTPLNSSNTPPDSLNPPPDSSSRSALRSWSTLGRRRRGRLWTDGVVVDFPKVYRSASERRGRPALGAWLRLCQVSSAFSA</sequence>